<gene>
    <name evidence="3" type="ORF">BJ684DRAFT_21857</name>
</gene>
<dbReference type="EMBL" id="KZ988803">
    <property type="protein sequence ID" value="RKP11563.1"/>
    <property type="molecule type" value="Genomic_DNA"/>
</dbReference>
<feature type="compositionally biased region" description="Polar residues" evidence="1">
    <location>
        <begin position="356"/>
        <end position="380"/>
    </location>
</feature>
<evidence type="ECO:0000313" key="3">
    <source>
        <dbReference type="EMBL" id="RKP11563.1"/>
    </source>
</evidence>
<dbReference type="GO" id="GO:0004672">
    <property type="term" value="F:protein kinase activity"/>
    <property type="evidence" value="ECO:0007669"/>
    <property type="project" value="InterPro"/>
</dbReference>
<dbReference type="InterPro" id="IPR000719">
    <property type="entry name" value="Prot_kinase_dom"/>
</dbReference>
<protein>
    <recommendedName>
        <fullName evidence="2">Protein kinase domain-containing protein</fullName>
    </recommendedName>
</protein>
<sequence length="411" mass="45391">MATPLLHASPAPNLKGFKERLRALGSGRKDILVDHPLTPTPGDKGWKRNSATTEMSLQSDIWSSKIKKAIKETISGTAPQDRSSDDVGSTKYKLTLHGPIGEMTDTFVKGSLKVGKSSSEDVMVHCLSKGRVDSMYEDAPTKVAIHEAVYSIKAHGRAEKASVTIRALHLTHPTHWMIIQELTQATLHDWFKNEKSRHGMALAQASLSNMIYFLLTGLSKLAKSGLYQRDLTPYNLYVVGAGAASRIKIRSFAMTAYFPGGSVTPVSVKSAPYSLHFNHPIFFKPNTQPKGHYLITRPHADKQMAYQLASIIHHLFFGTSAKFTGYAKRSVSPIDEKEVKISAHLYNLLRSIFPSHTSSRPTSDGSTLSNAKTPTLSNSEAAPPLDSLPTLDNLMKNYINPWYKEMNDKKT</sequence>
<dbReference type="SUPFAM" id="SSF56112">
    <property type="entry name" value="Protein kinase-like (PK-like)"/>
    <property type="match status" value="1"/>
</dbReference>
<organism evidence="3 4">
    <name type="scientific">Piptocephalis cylindrospora</name>
    <dbReference type="NCBI Taxonomy" id="1907219"/>
    <lineage>
        <taxon>Eukaryota</taxon>
        <taxon>Fungi</taxon>
        <taxon>Fungi incertae sedis</taxon>
        <taxon>Zoopagomycota</taxon>
        <taxon>Zoopagomycotina</taxon>
        <taxon>Zoopagomycetes</taxon>
        <taxon>Zoopagales</taxon>
        <taxon>Piptocephalidaceae</taxon>
        <taxon>Piptocephalis</taxon>
    </lineage>
</organism>
<dbReference type="GO" id="GO:0005524">
    <property type="term" value="F:ATP binding"/>
    <property type="evidence" value="ECO:0007669"/>
    <property type="project" value="InterPro"/>
</dbReference>
<evidence type="ECO:0000313" key="4">
    <source>
        <dbReference type="Proteomes" id="UP000267251"/>
    </source>
</evidence>
<evidence type="ECO:0000256" key="1">
    <source>
        <dbReference type="SAM" id="MobiDB-lite"/>
    </source>
</evidence>
<keyword evidence="4" id="KW-1185">Reference proteome</keyword>
<dbReference type="AlphaFoldDB" id="A0A4P9XYP5"/>
<feature type="region of interest" description="Disordered" evidence="1">
    <location>
        <begin position="356"/>
        <end position="388"/>
    </location>
</feature>
<dbReference type="InterPro" id="IPR011009">
    <property type="entry name" value="Kinase-like_dom_sf"/>
</dbReference>
<proteinExistence type="predicted"/>
<evidence type="ECO:0000259" key="2">
    <source>
        <dbReference type="PROSITE" id="PS50011"/>
    </source>
</evidence>
<dbReference type="Proteomes" id="UP000267251">
    <property type="component" value="Unassembled WGS sequence"/>
</dbReference>
<dbReference type="PROSITE" id="PS50011">
    <property type="entry name" value="PROTEIN_KINASE_DOM"/>
    <property type="match status" value="1"/>
</dbReference>
<dbReference type="OrthoDB" id="10607943at2759"/>
<reference evidence="4" key="1">
    <citation type="journal article" date="2018" name="Nat. Microbiol.">
        <title>Leveraging single-cell genomics to expand the fungal tree of life.</title>
        <authorList>
            <person name="Ahrendt S.R."/>
            <person name="Quandt C.A."/>
            <person name="Ciobanu D."/>
            <person name="Clum A."/>
            <person name="Salamov A."/>
            <person name="Andreopoulos B."/>
            <person name="Cheng J.F."/>
            <person name="Woyke T."/>
            <person name="Pelin A."/>
            <person name="Henrissat B."/>
            <person name="Reynolds N.K."/>
            <person name="Benny G.L."/>
            <person name="Smith M.E."/>
            <person name="James T.Y."/>
            <person name="Grigoriev I.V."/>
        </authorList>
    </citation>
    <scope>NUCLEOTIDE SEQUENCE [LARGE SCALE GENOMIC DNA]</scope>
</reference>
<dbReference type="Gene3D" id="1.10.510.10">
    <property type="entry name" value="Transferase(Phosphotransferase) domain 1"/>
    <property type="match status" value="1"/>
</dbReference>
<name>A0A4P9XYP5_9FUNG</name>
<feature type="domain" description="Protein kinase" evidence="2">
    <location>
        <begin position="94"/>
        <end position="376"/>
    </location>
</feature>
<accession>A0A4P9XYP5</accession>